<evidence type="ECO:0000256" key="5">
    <source>
        <dbReference type="ARBA" id="ARBA00022679"/>
    </source>
</evidence>
<keyword evidence="4 8" id="KW-0032">Aminotransferase</keyword>
<comment type="subunit">
    <text evidence="3">Homodimer.</text>
</comment>
<reference evidence="8" key="1">
    <citation type="submission" date="2020-10" db="EMBL/GenBank/DDBJ databases">
        <authorList>
            <person name="Gilroy R."/>
        </authorList>
    </citation>
    <scope>NUCLEOTIDE SEQUENCE</scope>
    <source>
        <strain evidence="8">10037</strain>
    </source>
</reference>
<protein>
    <submittedName>
        <fullName evidence="8">PLP-dependent aminotransferase family protein</fullName>
    </submittedName>
</protein>
<organism evidence="8 9">
    <name type="scientific">Candidatus Merdivivens pullistercoris</name>
    <dbReference type="NCBI Taxonomy" id="2840873"/>
    <lineage>
        <taxon>Bacteria</taxon>
        <taxon>Pseudomonadati</taxon>
        <taxon>Bacteroidota</taxon>
        <taxon>Bacteroidia</taxon>
        <taxon>Bacteroidales</taxon>
        <taxon>Muribaculaceae</taxon>
        <taxon>Muribaculaceae incertae sedis</taxon>
        <taxon>Candidatus Merdivivens</taxon>
    </lineage>
</organism>
<dbReference type="FunFam" id="3.40.640.10:FF:000053">
    <property type="entry name" value="Aminotransferase, class I"/>
    <property type="match status" value="1"/>
</dbReference>
<dbReference type="InterPro" id="IPR004839">
    <property type="entry name" value="Aminotransferase_I/II_large"/>
</dbReference>
<dbReference type="InterPro" id="IPR015421">
    <property type="entry name" value="PyrdxlP-dep_Trfase_major"/>
</dbReference>
<feature type="domain" description="Aminotransferase class I/classII large" evidence="7">
    <location>
        <begin position="47"/>
        <end position="387"/>
    </location>
</feature>
<dbReference type="GO" id="GO:0030170">
    <property type="term" value="F:pyridoxal phosphate binding"/>
    <property type="evidence" value="ECO:0007669"/>
    <property type="project" value="InterPro"/>
</dbReference>
<evidence type="ECO:0000256" key="1">
    <source>
        <dbReference type="ARBA" id="ARBA00001933"/>
    </source>
</evidence>
<dbReference type="GO" id="GO:1901605">
    <property type="term" value="P:alpha-amino acid metabolic process"/>
    <property type="evidence" value="ECO:0007669"/>
    <property type="project" value="TreeGrafter"/>
</dbReference>
<sequence length="404" mass="44968">MSVNIQQILSKNALNMRRSSIRDLLSVITSPDVISFGGGFPNADTFPVEDLKTIMMDIMNECPAKALQYSTTEGHPGLRKELAKMVKRTQGVDVDIKNILITTASQQALDLVARIFVDPGDTVLCELPSYLGALQAIYAEQGEPVGFKSYDEMDKVITDLTAQGRKPKYIYLVPDFRNPSGTTMTLEERKLALEVARKHDMIIIEDSPYRDIRFEGEPVPTILSLDTDGRVVQLGTFSKTFVPGFRIGWVIGPDEVINRLIVGKQCSDLCTPIMSQMIAERYLASGHFDKNLVNITSLYRTKKAKMIEALEHYMPKGVTWTNPEGGLFLLVSLPEGLSTMDLFNIAIKENVAFVLGTSFYCDGGGQNSMRLNFSYASDEKIDEGICRLANAVKKLYEEKGYKAE</sequence>
<dbReference type="Proteomes" id="UP000823597">
    <property type="component" value="Unassembled WGS sequence"/>
</dbReference>
<dbReference type="PANTHER" id="PTHR42790">
    <property type="entry name" value="AMINOTRANSFERASE"/>
    <property type="match status" value="1"/>
</dbReference>
<dbReference type="GO" id="GO:0008483">
    <property type="term" value="F:transaminase activity"/>
    <property type="evidence" value="ECO:0007669"/>
    <property type="project" value="UniProtKB-KW"/>
</dbReference>
<dbReference type="InterPro" id="IPR050859">
    <property type="entry name" value="Class-I_PLP-dep_aminotransf"/>
</dbReference>
<proteinExistence type="inferred from homology"/>
<accession>A0A9D9I4C4</accession>
<dbReference type="EMBL" id="JADIME010000035">
    <property type="protein sequence ID" value="MBO8465009.1"/>
    <property type="molecule type" value="Genomic_DNA"/>
</dbReference>
<evidence type="ECO:0000256" key="4">
    <source>
        <dbReference type="ARBA" id="ARBA00022576"/>
    </source>
</evidence>
<dbReference type="InterPro" id="IPR015422">
    <property type="entry name" value="PyrdxlP-dep_Trfase_small"/>
</dbReference>
<comment type="similarity">
    <text evidence="2">Belongs to the class-I pyridoxal-phosphate-dependent aminotransferase family.</text>
</comment>
<name>A0A9D9I4C4_9BACT</name>
<gene>
    <name evidence="8" type="ORF">IAB93_03315</name>
</gene>
<evidence type="ECO:0000256" key="2">
    <source>
        <dbReference type="ARBA" id="ARBA00007441"/>
    </source>
</evidence>
<evidence type="ECO:0000256" key="6">
    <source>
        <dbReference type="ARBA" id="ARBA00022898"/>
    </source>
</evidence>
<dbReference type="Gene3D" id="3.40.640.10">
    <property type="entry name" value="Type I PLP-dependent aspartate aminotransferase-like (Major domain)"/>
    <property type="match status" value="1"/>
</dbReference>
<keyword evidence="6" id="KW-0663">Pyridoxal phosphate</keyword>
<evidence type="ECO:0000259" key="7">
    <source>
        <dbReference type="Pfam" id="PF00155"/>
    </source>
</evidence>
<dbReference type="PANTHER" id="PTHR42790:SF19">
    <property type="entry name" value="KYNURENINE_ALPHA-AMINOADIPATE AMINOTRANSFERASE, MITOCHONDRIAL"/>
    <property type="match status" value="1"/>
</dbReference>
<dbReference type="SUPFAM" id="SSF53383">
    <property type="entry name" value="PLP-dependent transferases"/>
    <property type="match status" value="1"/>
</dbReference>
<comment type="cofactor">
    <cofactor evidence="1">
        <name>pyridoxal 5'-phosphate</name>
        <dbReference type="ChEBI" id="CHEBI:597326"/>
    </cofactor>
</comment>
<dbReference type="AlphaFoldDB" id="A0A9D9I4C4"/>
<dbReference type="Pfam" id="PF00155">
    <property type="entry name" value="Aminotran_1_2"/>
    <property type="match status" value="1"/>
</dbReference>
<dbReference type="CDD" id="cd00609">
    <property type="entry name" value="AAT_like"/>
    <property type="match status" value="1"/>
</dbReference>
<evidence type="ECO:0000313" key="9">
    <source>
        <dbReference type="Proteomes" id="UP000823597"/>
    </source>
</evidence>
<dbReference type="InterPro" id="IPR015424">
    <property type="entry name" value="PyrdxlP-dep_Trfase"/>
</dbReference>
<keyword evidence="5" id="KW-0808">Transferase</keyword>
<dbReference type="Gene3D" id="3.90.1150.10">
    <property type="entry name" value="Aspartate Aminotransferase, domain 1"/>
    <property type="match status" value="1"/>
</dbReference>
<comment type="caution">
    <text evidence="8">The sequence shown here is derived from an EMBL/GenBank/DDBJ whole genome shotgun (WGS) entry which is preliminary data.</text>
</comment>
<evidence type="ECO:0000313" key="8">
    <source>
        <dbReference type="EMBL" id="MBO8465009.1"/>
    </source>
</evidence>
<evidence type="ECO:0000256" key="3">
    <source>
        <dbReference type="ARBA" id="ARBA00011738"/>
    </source>
</evidence>
<reference evidence="8" key="2">
    <citation type="journal article" date="2021" name="PeerJ">
        <title>Extensive microbial diversity within the chicken gut microbiome revealed by metagenomics and culture.</title>
        <authorList>
            <person name="Gilroy R."/>
            <person name="Ravi A."/>
            <person name="Getino M."/>
            <person name="Pursley I."/>
            <person name="Horton D.L."/>
            <person name="Alikhan N.F."/>
            <person name="Baker D."/>
            <person name="Gharbi K."/>
            <person name="Hall N."/>
            <person name="Watson M."/>
            <person name="Adriaenssens E.M."/>
            <person name="Foster-Nyarko E."/>
            <person name="Jarju S."/>
            <person name="Secka A."/>
            <person name="Antonio M."/>
            <person name="Oren A."/>
            <person name="Chaudhuri R.R."/>
            <person name="La Ragione R."/>
            <person name="Hildebrand F."/>
            <person name="Pallen M.J."/>
        </authorList>
    </citation>
    <scope>NUCLEOTIDE SEQUENCE</scope>
    <source>
        <strain evidence="8">10037</strain>
    </source>
</reference>